<dbReference type="Gene3D" id="3.60.110.10">
    <property type="entry name" value="Carbon-nitrogen hydrolase"/>
    <property type="match status" value="1"/>
</dbReference>
<dbReference type="InterPro" id="IPR003010">
    <property type="entry name" value="C-N_Hydrolase"/>
</dbReference>
<dbReference type="AlphaFoldDB" id="A0A1B2HXQ8"/>
<protein>
    <submittedName>
        <fullName evidence="4">Nitrilase</fullName>
    </submittedName>
</protein>
<dbReference type="EMBL" id="CP016793">
    <property type="protein sequence ID" value="ANZ42481.1"/>
    <property type="molecule type" value="Genomic_DNA"/>
</dbReference>
<evidence type="ECO:0000256" key="2">
    <source>
        <dbReference type="PROSITE-ProRule" id="PRU10139"/>
    </source>
</evidence>
<evidence type="ECO:0000313" key="4">
    <source>
        <dbReference type="EMBL" id="ANZ42481.1"/>
    </source>
</evidence>
<dbReference type="SUPFAM" id="SSF56317">
    <property type="entry name" value="Carbon-nitrogen hydrolase"/>
    <property type="match status" value="1"/>
</dbReference>
<feature type="active site" description="Proton acceptor" evidence="2">
    <location>
        <position position="41"/>
    </location>
</feature>
<dbReference type="GO" id="GO:0000257">
    <property type="term" value="F:nitrilase activity"/>
    <property type="evidence" value="ECO:0007669"/>
    <property type="project" value="UniProtKB-ARBA"/>
</dbReference>
<dbReference type="PROSITE" id="PS00921">
    <property type="entry name" value="NITRIL_CHT_2"/>
    <property type="match status" value="1"/>
</dbReference>
<dbReference type="Pfam" id="PF00795">
    <property type="entry name" value="CN_hydrolase"/>
    <property type="match status" value="1"/>
</dbReference>
<dbReference type="InterPro" id="IPR036526">
    <property type="entry name" value="C-N_Hydrolase_sf"/>
</dbReference>
<dbReference type="InterPro" id="IPR044149">
    <property type="entry name" value="Nitrilases_CHs"/>
</dbReference>
<gene>
    <name evidence="4" type="ORF">BBK82_04395</name>
</gene>
<dbReference type="PANTHER" id="PTHR46044">
    <property type="entry name" value="NITRILASE"/>
    <property type="match status" value="1"/>
</dbReference>
<dbReference type="PROSITE" id="PS50263">
    <property type="entry name" value="CN_HYDROLASE"/>
    <property type="match status" value="1"/>
</dbReference>
<comment type="similarity">
    <text evidence="1">Belongs to the carbon-nitrogen hydrolase superfamily. Nitrilase family.</text>
</comment>
<keyword evidence="5" id="KW-1185">Reference proteome</keyword>
<dbReference type="InterPro" id="IPR000132">
    <property type="entry name" value="Nitrilase/CN_hydratase_CS"/>
</dbReference>
<proteinExistence type="inferred from homology"/>
<name>A0A1B2HXQ8_9PSEU</name>
<organism evidence="4 5">
    <name type="scientific">Lentzea guizhouensis</name>
    <dbReference type="NCBI Taxonomy" id="1586287"/>
    <lineage>
        <taxon>Bacteria</taxon>
        <taxon>Bacillati</taxon>
        <taxon>Actinomycetota</taxon>
        <taxon>Actinomycetes</taxon>
        <taxon>Pseudonocardiales</taxon>
        <taxon>Pseudonocardiaceae</taxon>
        <taxon>Lentzea</taxon>
    </lineage>
</organism>
<dbReference type="RefSeq" id="WP_065920807.1">
    <property type="nucleotide sequence ID" value="NZ_CP016793.1"/>
</dbReference>
<dbReference type="KEGG" id="led:BBK82_04395"/>
<feature type="domain" description="CN hydrolase" evidence="3">
    <location>
        <begin position="1"/>
        <end position="272"/>
    </location>
</feature>
<evidence type="ECO:0000259" key="3">
    <source>
        <dbReference type="PROSITE" id="PS50263"/>
    </source>
</evidence>
<sequence>MRVAAAQVRSPWMDLEAGVRKVVDFVGKAAAEGVELVVFPETFLPGYPIWLTEAGGVRFDGAKQELACAAYRELAIELTGPELRVVVECVRDHGVFTYLGIAERGPGRGTVYCTLVAIDPVAGVRGVHRKLVPTPEERLVWADGDGHGLQVHQVGGARVGGLCCWENWMPLARHALHAQAPDLHVSVWPGSTRLTGDITRFVALEGGVYSLAAGAVIDYADVPAGFPLRDEILAARQSSPYDGGSAIAGPNGRWIVEPVKDEERLVIADIDPAVVRGARRELDPTGHLSRPDVFQLTVDRRRLISATSLDRL</sequence>
<dbReference type="PANTHER" id="PTHR46044:SF1">
    <property type="entry name" value="CN HYDROLASE DOMAIN-CONTAINING PROTEIN"/>
    <property type="match status" value="1"/>
</dbReference>
<evidence type="ECO:0000256" key="1">
    <source>
        <dbReference type="ARBA" id="ARBA00008129"/>
    </source>
</evidence>
<accession>A0A1B2HXQ8</accession>
<dbReference type="STRING" id="1586287.BBK82_04395"/>
<dbReference type="PROSITE" id="PS00920">
    <property type="entry name" value="NITRIL_CHT_1"/>
    <property type="match status" value="1"/>
</dbReference>
<reference evidence="4 5" key="1">
    <citation type="submission" date="2016-07" db="EMBL/GenBank/DDBJ databases">
        <title>Complete genome sequence of the Lentzea guizhouensis DHS C013.</title>
        <authorList>
            <person name="Cao C."/>
        </authorList>
    </citation>
    <scope>NUCLEOTIDE SEQUENCE [LARGE SCALE GENOMIC DNA]</scope>
    <source>
        <strain evidence="4 5">DHS C013</strain>
    </source>
</reference>
<dbReference type="CDD" id="cd07564">
    <property type="entry name" value="nitrilases_CHs"/>
    <property type="match status" value="1"/>
</dbReference>
<evidence type="ECO:0000313" key="5">
    <source>
        <dbReference type="Proteomes" id="UP000093053"/>
    </source>
</evidence>
<dbReference type="Proteomes" id="UP000093053">
    <property type="component" value="Chromosome"/>
</dbReference>